<protein>
    <submittedName>
        <fullName evidence="1">Uncharacterized protein</fullName>
    </submittedName>
</protein>
<comment type="caution">
    <text evidence="1">The sequence shown here is derived from an EMBL/GenBank/DDBJ whole genome shotgun (WGS) entry which is preliminary data.</text>
</comment>
<evidence type="ECO:0000313" key="2">
    <source>
        <dbReference type="Proteomes" id="UP000587586"/>
    </source>
</evidence>
<reference evidence="2" key="1">
    <citation type="submission" date="2020-06" db="EMBL/GenBank/DDBJ databases">
        <title>Draft genomic sequecing of Geomonas sp. Red745.</title>
        <authorList>
            <person name="Itoh H."/>
            <person name="Xu Z.X."/>
            <person name="Ushijima N."/>
            <person name="Masuda Y."/>
            <person name="Shiratori Y."/>
            <person name="Senoo K."/>
        </authorList>
    </citation>
    <scope>NUCLEOTIDE SEQUENCE [LARGE SCALE GENOMIC DNA]</scope>
    <source>
        <strain evidence="2">Red745</strain>
    </source>
</reference>
<dbReference type="EMBL" id="BLXZ01000006">
    <property type="protein sequence ID" value="GFO69396.1"/>
    <property type="molecule type" value="Genomic_DNA"/>
</dbReference>
<gene>
    <name evidence="1" type="ORF">GMLC_29750</name>
</gene>
<dbReference type="InterPro" id="IPR011990">
    <property type="entry name" value="TPR-like_helical_dom_sf"/>
</dbReference>
<keyword evidence="2" id="KW-1185">Reference proteome</keyword>
<dbReference type="Gene3D" id="1.25.40.10">
    <property type="entry name" value="Tetratricopeptide repeat domain"/>
    <property type="match status" value="1"/>
</dbReference>
<dbReference type="AlphaFoldDB" id="A0A6V8NA24"/>
<proteinExistence type="predicted"/>
<name>A0A6V8NA24_9BACT</name>
<dbReference type="Proteomes" id="UP000587586">
    <property type="component" value="Unassembled WGS sequence"/>
</dbReference>
<dbReference type="Pfam" id="PF13432">
    <property type="entry name" value="TPR_16"/>
    <property type="match status" value="1"/>
</dbReference>
<sequence length="129" mass="14756">MKDYTTARRYLSAAVARERTPNHLSQYALALAAHTKEIDQSIALCQEAVKHDPKNPEHFLRLGVIYLVASRKKEAIRIFRLGLRVGKHPTISRWLQVLGDRKKPVLPFLARSNPINKYLGKLRMSLTGR</sequence>
<evidence type="ECO:0000313" key="1">
    <source>
        <dbReference type="EMBL" id="GFO69396.1"/>
    </source>
</evidence>
<accession>A0A6V8NA24</accession>
<organism evidence="1 2">
    <name type="scientific">Geomonas limicola</name>
    <dbReference type="NCBI Taxonomy" id="2740186"/>
    <lineage>
        <taxon>Bacteria</taxon>
        <taxon>Pseudomonadati</taxon>
        <taxon>Thermodesulfobacteriota</taxon>
        <taxon>Desulfuromonadia</taxon>
        <taxon>Geobacterales</taxon>
        <taxon>Geobacteraceae</taxon>
        <taxon>Geomonas</taxon>
    </lineage>
</organism>
<dbReference type="SUPFAM" id="SSF48452">
    <property type="entry name" value="TPR-like"/>
    <property type="match status" value="1"/>
</dbReference>